<sequence>MECNAIFLTDQLTQMQGSVERQKRKCQTTRSFTASNNILTGTEGQRGTPLHEEVVRGEDNRRAAVEETRTIRRCSRCNQSGHTSRTCQGDTE</sequence>
<name>A0ACC3TC57_9ASCO</name>
<evidence type="ECO:0000313" key="2">
    <source>
        <dbReference type="Proteomes" id="UP001489719"/>
    </source>
</evidence>
<dbReference type="Proteomes" id="UP001489719">
    <property type="component" value="Unassembled WGS sequence"/>
</dbReference>
<keyword evidence="2" id="KW-1185">Reference proteome</keyword>
<organism evidence="1 2">
    <name type="scientific">Lipomyces orientalis</name>
    <dbReference type="NCBI Taxonomy" id="1233043"/>
    <lineage>
        <taxon>Eukaryota</taxon>
        <taxon>Fungi</taxon>
        <taxon>Dikarya</taxon>
        <taxon>Ascomycota</taxon>
        <taxon>Saccharomycotina</taxon>
        <taxon>Lipomycetes</taxon>
        <taxon>Lipomycetales</taxon>
        <taxon>Lipomycetaceae</taxon>
        <taxon>Lipomyces</taxon>
    </lineage>
</organism>
<accession>A0ACC3TC57</accession>
<evidence type="ECO:0000313" key="1">
    <source>
        <dbReference type="EMBL" id="KAK9318749.1"/>
    </source>
</evidence>
<proteinExistence type="predicted"/>
<gene>
    <name evidence="1" type="ORF">V1517DRAFT_334735</name>
</gene>
<dbReference type="EMBL" id="MU970337">
    <property type="protein sequence ID" value="KAK9318749.1"/>
    <property type="molecule type" value="Genomic_DNA"/>
</dbReference>
<comment type="caution">
    <text evidence="1">The sequence shown here is derived from an EMBL/GenBank/DDBJ whole genome shotgun (WGS) entry which is preliminary data.</text>
</comment>
<reference evidence="2" key="1">
    <citation type="journal article" date="2024" name="Front. Bioeng. Biotechnol.">
        <title>Genome-scale model development and genomic sequencing of the oleaginous clade Lipomyces.</title>
        <authorList>
            <person name="Czajka J.J."/>
            <person name="Han Y."/>
            <person name="Kim J."/>
            <person name="Mondo S.J."/>
            <person name="Hofstad B.A."/>
            <person name="Robles A."/>
            <person name="Haridas S."/>
            <person name="Riley R."/>
            <person name="LaButti K."/>
            <person name="Pangilinan J."/>
            <person name="Andreopoulos W."/>
            <person name="Lipzen A."/>
            <person name="Yan J."/>
            <person name="Wang M."/>
            <person name="Ng V."/>
            <person name="Grigoriev I.V."/>
            <person name="Spatafora J.W."/>
            <person name="Magnuson J.K."/>
            <person name="Baker S.E."/>
            <person name="Pomraning K.R."/>
        </authorList>
    </citation>
    <scope>NUCLEOTIDE SEQUENCE [LARGE SCALE GENOMIC DNA]</scope>
    <source>
        <strain evidence="2">CBS 10300</strain>
    </source>
</reference>
<protein>
    <submittedName>
        <fullName evidence="1">Uncharacterized protein</fullName>
    </submittedName>
</protein>